<dbReference type="AlphaFoldDB" id="A0A9E2SA02"/>
<accession>A0A9E2SA02</accession>
<evidence type="ECO:0000313" key="5">
    <source>
        <dbReference type="Proteomes" id="UP000812270"/>
    </source>
</evidence>
<dbReference type="GO" id="GO:0016020">
    <property type="term" value="C:membrane"/>
    <property type="evidence" value="ECO:0007669"/>
    <property type="project" value="UniProtKB-UniRule"/>
</dbReference>
<dbReference type="Pfam" id="PF07676">
    <property type="entry name" value="PD40"/>
    <property type="match status" value="2"/>
</dbReference>
<evidence type="ECO:0000313" key="4">
    <source>
        <dbReference type="EMBL" id="MBV4358676.1"/>
    </source>
</evidence>
<proteinExistence type="predicted"/>
<sequence>KKSDYASAAKYYEMYLGIGAKSKTGTYDPYAGNTQGKTKTKAAGGDTHQQAVYGAAESYRLLNNYAKAENFYQEATGYSAEQYPLAKYQYAVTLRSLGKYEDAQKAFTDFLSSYKTEDAYTKAAKREIENLQFIQQQLHKKDLSLYTVKKQDTVNVNTPGANYAPVLTGTGTMLFTSTRIESNAKSAVYINHLYEATTNGDAATVSKIDIAQPEGVHQGVAAITPDGKTIYLTRWTMTKEGKKTASLYQTTKTEAGAWSEPTALEAINAVGGNNQQPFVTADGKYLLFSSDRSGGQGGFDIWYAPIADGKVGEPVNMGTAINTPADEQAPYYHAASQTLVFSSNGRVGMGGFDLYQTKGSINGNWGAVKNLGYPVNSEKDDIYFASKGTTKNMLSDVVFSSDRASECCLDMFSLQKQMPAKKIAGKVIACDGNTPLAGAKVQVLADNKVIADLSTGADGSYSFTMDEYQPVKVNASTEGYQSNSLGIATPQDEEMEMMNAPALCLVKVAPAVGETVVVDHMYYAVNKAIILDESKPALDHLAQMLVDNPGMTIEIDGHTDNVGTKAYNQKLSTARAKNVVDYLVSKGIDAKRLKYKGYGDTKPLDTNDTEEGRAKNRRTEFKVLDK</sequence>
<dbReference type="InterPro" id="IPR011659">
    <property type="entry name" value="WD40"/>
</dbReference>
<dbReference type="RefSeq" id="WP_217792383.1">
    <property type="nucleotide sequence ID" value="NZ_JAHSPG010000012.1"/>
</dbReference>
<feature type="non-terminal residue" evidence="4">
    <location>
        <position position="1"/>
    </location>
</feature>
<dbReference type="PANTHER" id="PTHR30329">
    <property type="entry name" value="STATOR ELEMENT OF FLAGELLAR MOTOR COMPLEX"/>
    <property type="match status" value="1"/>
</dbReference>
<dbReference type="InterPro" id="IPR050330">
    <property type="entry name" value="Bact_OuterMem_StrucFunc"/>
</dbReference>
<feature type="region of interest" description="Disordered" evidence="2">
    <location>
        <begin position="599"/>
        <end position="626"/>
    </location>
</feature>
<evidence type="ECO:0000259" key="3">
    <source>
        <dbReference type="PROSITE" id="PS51123"/>
    </source>
</evidence>
<keyword evidence="1" id="KW-0472">Membrane</keyword>
<dbReference type="InterPro" id="IPR006665">
    <property type="entry name" value="OmpA-like"/>
</dbReference>
<feature type="domain" description="OmpA-like" evidence="3">
    <location>
        <begin position="512"/>
        <end position="626"/>
    </location>
</feature>
<dbReference type="CDD" id="cd07185">
    <property type="entry name" value="OmpA_C-like"/>
    <property type="match status" value="1"/>
</dbReference>
<name>A0A9E2SA02_9BACT</name>
<reference evidence="4" key="1">
    <citation type="submission" date="2021-06" db="EMBL/GenBank/DDBJ databases">
        <authorList>
            <person name="Huq M.A."/>
        </authorList>
    </citation>
    <scope>NUCLEOTIDE SEQUENCE</scope>
    <source>
        <strain evidence="4">MAH-26</strain>
    </source>
</reference>
<evidence type="ECO:0000256" key="1">
    <source>
        <dbReference type="PROSITE-ProRule" id="PRU00473"/>
    </source>
</evidence>
<dbReference type="EMBL" id="JAHSPG010000012">
    <property type="protein sequence ID" value="MBV4358676.1"/>
    <property type="molecule type" value="Genomic_DNA"/>
</dbReference>
<dbReference type="Proteomes" id="UP000812270">
    <property type="component" value="Unassembled WGS sequence"/>
</dbReference>
<evidence type="ECO:0000256" key="2">
    <source>
        <dbReference type="SAM" id="MobiDB-lite"/>
    </source>
</evidence>
<organism evidence="4 5">
    <name type="scientific">Pinibacter aurantiacus</name>
    <dbReference type="NCBI Taxonomy" id="2851599"/>
    <lineage>
        <taxon>Bacteria</taxon>
        <taxon>Pseudomonadati</taxon>
        <taxon>Bacteroidota</taxon>
        <taxon>Chitinophagia</taxon>
        <taxon>Chitinophagales</taxon>
        <taxon>Chitinophagaceae</taxon>
        <taxon>Pinibacter</taxon>
    </lineage>
</organism>
<protein>
    <submittedName>
        <fullName evidence="4">OmpA family protein</fullName>
    </submittedName>
</protein>
<dbReference type="PANTHER" id="PTHR30329:SF21">
    <property type="entry name" value="LIPOPROTEIN YIAD-RELATED"/>
    <property type="match status" value="1"/>
</dbReference>
<dbReference type="Pfam" id="PF00691">
    <property type="entry name" value="OmpA"/>
    <property type="match status" value="1"/>
</dbReference>
<keyword evidence="5" id="KW-1185">Reference proteome</keyword>
<dbReference type="PROSITE" id="PS51123">
    <property type="entry name" value="OMPA_2"/>
    <property type="match status" value="1"/>
</dbReference>
<gene>
    <name evidence="4" type="ORF">KTO63_16040</name>
</gene>
<comment type="caution">
    <text evidence="4">The sequence shown here is derived from an EMBL/GenBank/DDBJ whole genome shotgun (WGS) entry which is preliminary data.</text>
</comment>